<evidence type="ECO:0000313" key="3">
    <source>
        <dbReference type="Proteomes" id="UP000314294"/>
    </source>
</evidence>
<dbReference type="Proteomes" id="UP000314294">
    <property type="component" value="Unassembled WGS sequence"/>
</dbReference>
<proteinExistence type="predicted"/>
<accession>A0A4Z2FU48</accession>
<evidence type="ECO:0000256" key="1">
    <source>
        <dbReference type="SAM" id="MobiDB-lite"/>
    </source>
</evidence>
<gene>
    <name evidence="2" type="ORF">EYF80_045009</name>
</gene>
<evidence type="ECO:0000313" key="2">
    <source>
        <dbReference type="EMBL" id="TNN44797.1"/>
    </source>
</evidence>
<sequence length="154" mass="17612">MEEKWSNVSLALRVVDAPLSPPMAEVKPEARAGLLPDSQGRTVDPNAWQTVSSGNKKSKSRKKCQPHVEDWSQICEEVDWNQHDVVEDWSDWVKLLNSFSLHVCVFIVEVFLHCTEISCQSNILGTTLTSSHELFCTSSCRWRSFQCVYPWRLS</sequence>
<dbReference type="AlphaFoldDB" id="A0A4Z2FU48"/>
<keyword evidence="3" id="KW-1185">Reference proteome</keyword>
<protein>
    <submittedName>
        <fullName evidence="2">Uncharacterized protein</fullName>
    </submittedName>
</protein>
<reference evidence="2 3" key="1">
    <citation type="submission" date="2019-03" db="EMBL/GenBank/DDBJ databases">
        <title>First draft genome of Liparis tanakae, snailfish: a comprehensive survey of snailfish specific genes.</title>
        <authorList>
            <person name="Kim W."/>
            <person name="Song I."/>
            <person name="Jeong J.-H."/>
            <person name="Kim D."/>
            <person name="Kim S."/>
            <person name="Ryu S."/>
            <person name="Song J.Y."/>
            <person name="Lee S.K."/>
        </authorList>
    </citation>
    <scope>NUCLEOTIDE SEQUENCE [LARGE SCALE GENOMIC DNA]</scope>
    <source>
        <tissue evidence="2">Muscle</tissue>
    </source>
</reference>
<feature type="region of interest" description="Disordered" evidence="1">
    <location>
        <begin position="32"/>
        <end position="63"/>
    </location>
</feature>
<comment type="caution">
    <text evidence="2">The sequence shown here is derived from an EMBL/GenBank/DDBJ whole genome shotgun (WGS) entry which is preliminary data.</text>
</comment>
<name>A0A4Z2FU48_9TELE</name>
<organism evidence="2 3">
    <name type="scientific">Liparis tanakae</name>
    <name type="common">Tanaka's snailfish</name>
    <dbReference type="NCBI Taxonomy" id="230148"/>
    <lineage>
        <taxon>Eukaryota</taxon>
        <taxon>Metazoa</taxon>
        <taxon>Chordata</taxon>
        <taxon>Craniata</taxon>
        <taxon>Vertebrata</taxon>
        <taxon>Euteleostomi</taxon>
        <taxon>Actinopterygii</taxon>
        <taxon>Neopterygii</taxon>
        <taxon>Teleostei</taxon>
        <taxon>Neoteleostei</taxon>
        <taxon>Acanthomorphata</taxon>
        <taxon>Eupercaria</taxon>
        <taxon>Perciformes</taxon>
        <taxon>Cottioidei</taxon>
        <taxon>Cottales</taxon>
        <taxon>Liparidae</taxon>
        <taxon>Liparis</taxon>
    </lineage>
</organism>
<dbReference type="EMBL" id="SRLO01000884">
    <property type="protein sequence ID" value="TNN44797.1"/>
    <property type="molecule type" value="Genomic_DNA"/>
</dbReference>